<accession>A0AAW0E9X5</accession>
<evidence type="ECO:0000313" key="5">
    <source>
        <dbReference type="Proteomes" id="UP001383192"/>
    </source>
</evidence>
<comment type="caution">
    <text evidence="4">The sequence shown here is derived from an EMBL/GenBank/DDBJ whole genome shotgun (WGS) entry which is preliminary data.</text>
</comment>
<gene>
    <name evidence="4" type="ORF">VNI00_001251</name>
</gene>
<evidence type="ECO:0000259" key="2">
    <source>
        <dbReference type="Pfam" id="PF01979"/>
    </source>
</evidence>
<dbReference type="Gene3D" id="3.30.110.90">
    <property type="entry name" value="Amidohydrolase"/>
    <property type="match status" value="1"/>
</dbReference>
<name>A0AAW0E9X5_9AGAR</name>
<dbReference type="GO" id="GO:0019005">
    <property type="term" value="C:SCF ubiquitin ligase complex"/>
    <property type="evidence" value="ECO:0007669"/>
    <property type="project" value="TreeGrafter"/>
</dbReference>
<dbReference type="PANTHER" id="PTHR13318:SF105">
    <property type="entry name" value="F-BOX_LRR-REPEAT PROTEIN 3"/>
    <property type="match status" value="1"/>
</dbReference>
<evidence type="ECO:0000313" key="4">
    <source>
        <dbReference type="EMBL" id="KAK7060486.1"/>
    </source>
</evidence>
<dbReference type="SMART" id="SM00367">
    <property type="entry name" value="LRR_CC"/>
    <property type="match status" value="11"/>
</dbReference>
<dbReference type="Pfam" id="PF25372">
    <property type="entry name" value="DUF7885"/>
    <property type="match status" value="2"/>
</dbReference>
<dbReference type="InterPro" id="IPR006680">
    <property type="entry name" value="Amidohydro-rel"/>
</dbReference>
<reference evidence="4 5" key="1">
    <citation type="submission" date="2024-01" db="EMBL/GenBank/DDBJ databases">
        <title>A draft genome for a cacao thread blight-causing isolate of Paramarasmius palmivorus.</title>
        <authorList>
            <person name="Baruah I.K."/>
            <person name="Bukari Y."/>
            <person name="Amoako-Attah I."/>
            <person name="Meinhardt L.W."/>
            <person name="Bailey B.A."/>
            <person name="Cohen S.P."/>
        </authorList>
    </citation>
    <scope>NUCLEOTIDE SEQUENCE [LARGE SCALE GENOMIC DNA]</scope>
    <source>
        <strain evidence="4 5">GH-12</strain>
    </source>
</reference>
<dbReference type="InterPro" id="IPR011059">
    <property type="entry name" value="Metal-dep_hydrolase_composite"/>
</dbReference>
<dbReference type="PANTHER" id="PTHR13318">
    <property type="entry name" value="PARTNER OF PAIRED, ISOFORM B-RELATED"/>
    <property type="match status" value="1"/>
</dbReference>
<dbReference type="GO" id="GO:0031146">
    <property type="term" value="P:SCF-dependent proteasomal ubiquitin-dependent protein catabolic process"/>
    <property type="evidence" value="ECO:0007669"/>
    <property type="project" value="TreeGrafter"/>
</dbReference>
<dbReference type="Gene3D" id="3.20.20.140">
    <property type="entry name" value="Metal-dependent hydrolases"/>
    <property type="match status" value="1"/>
</dbReference>
<dbReference type="SUPFAM" id="SSF52047">
    <property type="entry name" value="RNI-like"/>
    <property type="match status" value="1"/>
</dbReference>
<dbReference type="Gene3D" id="2.30.40.10">
    <property type="entry name" value="Urease, subunit C, domain 1"/>
    <property type="match status" value="1"/>
</dbReference>
<dbReference type="InterPro" id="IPR006553">
    <property type="entry name" value="Leu-rich_rpt_Cys-con_subtyp"/>
</dbReference>
<feature type="domain" description="Amidohydrolase-related" evidence="2">
    <location>
        <begin position="13"/>
        <end position="96"/>
    </location>
</feature>
<dbReference type="Proteomes" id="UP001383192">
    <property type="component" value="Unassembled WGS sequence"/>
</dbReference>
<organism evidence="4 5">
    <name type="scientific">Paramarasmius palmivorus</name>
    <dbReference type="NCBI Taxonomy" id="297713"/>
    <lineage>
        <taxon>Eukaryota</taxon>
        <taxon>Fungi</taxon>
        <taxon>Dikarya</taxon>
        <taxon>Basidiomycota</taxon>
        <taxon>Agaricomycotina</taxon>
        <taxon>Agaricomycetes</taxon>
        <taxon>Agaricomycetidae</taxon>
        <taxon>Agaricales</taxon>
        <taxon>Marasmiineae</taxon>
        <taxon>Marasmiaceae</taxon>
        <taxon>Paramarasmius</taxon>
    </lineage>
</organism>
<proteinExistence type="predicted"/>
<dbReference type="InterPro" id="IPR032675">
    <property type="entry name" value="LRR_dom_sf"/>
</dbReference>
<dbReference type="Gene3D" id="1.20.58.520">
    <property type="entry name" value="Amidohydrolase"/>
    <property type="match status" value="1"/>
</dbReference>
<feature type="region of interest" description="Disordered" evidence="1">
    <location>
        <begin position="732"/>
        <end position="751"/>
    </location>
</feature>
<dbReference type="InterPro" id="IPR057207">
    <property type="entry name" value="FBXL15_LRR"/>
</dbReference>
<evidence type="ECO:0000259" key="3">
    <source>
        <dbReference type="Pfam" id="PF25372"/>
    </source>
</evidence>
<evidence type="ECO:0008006" key="6">
    <source>
        <dbReference type="Google" id="ProtNLM"/>
    </source>
</evidence>
<protein>
    <recommendedName>
        <fullName evidence="6">Amidohydrolase-related domain-containing protein</fullName>
    </recommendedName>
</protein>
<evidence type="ECO:0000256" key="1">
    <source>
        <dbReference type="SAM" id="MobiDB-lite"/>
    </source>
</evidence>
<dbReference type="GO" id="GO:0016810">
    <property type="term" value="F:hydrolase activity, acting on carbon-nitrogen (but not peptide) bonds"/>
    <property type="evidence" value="ECO:0007669"/>
    <property type="project" value="InterPro"/>
</dbReference>
<dbReference type="AlphaFoldDB" id="A0AAW0E9X5"/>
<keyword evidence="5" id="KW-1185">Reference proteome</keyword>
<dbReference type="Gene3D" id="3.80.10.10">
    <property type="entry name" value="Ribonuclease Inhibitor"/>
    <property type="match status" value="2"/>
</dbReference>
<sequence length="1002" mass="110403">MISDETYMSSNYILDEARKAYQFGLPESAALASVTSTPAKVLGLSHRIGVLRKGSDADLVVWDSHPLHMGATPVHVWIDGAIQFQDNNANLNSTIKRRLKEGHVWTHAPRQPNYDRERKAAIRNEGMPAPRVLIKDKVVFKNVKEVWRRERGGDIKELFPAGHGNLCVVVIEKGKITCLGEGKECSSAAEDAEKTIDLEGGSISPGLLTFGSRLGLEEMASELSTGDGIPYNAFAADVPRILQDVGGLVRASDALMFGTLHARMAYQMGVTFAASSLMYPLHTGEGDTQVIWGLSTAFRTGAEHAFDKGAFVQEVVALHIRIVRPSPLGGAGRIISVSEQLAGIRRLLYGWEGTKSDTGEWFRAAAEGRIPLVIEVHNADIMTSLLIMKAEIDERIGGQMRMVFVGASEAHVLAKEIGNAGIGVILTSLTPDVVPWDARRTIPGQPLTNYTALTVLLEHDVNVGFGVEHPQFARDTKFHLGQIAGMESNLDRQKAYGLASTNLERLLGVKGLDEKTADLVAFHQGSVFDSGKQGKREKGREKVFGISTFPMTNSLRQASSFYEDMISVHERLPVPDEFRRVQHLTIQRPATPPISDQDLARVLANAPHLDTVALSGVPDTTDRTVILLAENALNLQEIDISGCQMVTDVGVLDLVAKSLPLQCIRLNGVALLTDASISAVAKSTPRLIELELSGLPLLSPVSVRDIWSYSRKLRTLRLANCPLLSDKAFPTSISDPEPFQDEDEKPLPPRPTTWMERVPPLILRHTAENLRVLDLANCKITDDAVEGIVSHAPKIQNLNLSGCSQLTDMSLYSICRLGSHLDVLIMSHVSNITDRGIVRFARACTNLRCLDVAFCRNLTDMSVFELSALPSLRRLSLIRVHKLTDVAIFSLAEHAQELERLYLSYCDHLSLEAMHLMLKNLKRLQHLAATGVPSLKRKGVHRFSEPAPEEWDPDQQAVFRVFSGDNVDALRRFLNKEEQRRRDAEARNIPFAARSDDSSSLF</sequence>
<dbReference type="Pfam" id="PF01979">
    <property type="entry name" value="Amidohydro_1"/>
    <property type="match status" value="1"/>
</dbReference>
<feature type="domain" description="F-box/LRR-repeat protein 15-like leucin rich repeat" evidence="3">
    <location>
        <begin position="766"/>
        <end position="939"/>
    </location>
</feature>
<dbReference type="EMBL" id="JAYKXP010000003">
    <property type="protein sequence ID" value="KAK7060486.1"/>
    <property type="molecule type" value="Genomic_DNA"/>
</dbReference>
<dbReference type="SUPFAM" id="SSF51338">
    <property type="entry name" value="Composite domain of metallo-dependent hydrolases"/>
    <property type="match status" value="2"/>
</dbReference>
<feature type="domain" description="F-box/LRR-repeat protein 15-like leucin rich repeat" evidence="3">
    <location>
        <begin position="642"/>
        <end position="726"/>
    </location>
</feature>